<name>A0A136JEE6_9PEZI</name>
<sequence>MQARHVPLKDVAADERLRQPIGWTGGWCAGGCLVVVVGGGPLSGDFRTEDPTDRVPNYCDLRGSKAAITRPRPKKDAFLMVCVPCLPSLLREVAVWESPPTRAGEARKPLAEHLDSTSQGVLLAIPAERAG</sequence>
<organism evidence="1 2">
    <name type="scientific">Microdochium bolleyi</name>
    <dbReference type="NCBI Taxonomy" id="196109"/>
    <lineage>
        <taxon>Eukaryota</taxon>
        <taxon>Fungi</taxon>
        <taxon>Dikarya</taxon>
        <taxon>Ascomycota</taxon>
        <taxon>Pezizomycotina</taxon>
        <taxon>Sordariomycetes</taxon>
        <taxon>Xylariomycetidae</taxon>
        <taxon>Xylariales</taxon>
        <taxon>Microdochiaceae</taxon>
        <taxon>Microdochium</taxon>
    </lineage>
</organism>
<proteinExistence type="predicted"/>
<accession>A0A136JEE6</accession>
<evidence type="ECO:0000313" key="2">
    <source>
        <dbReference type="Proteomes" id="UP000070501"/>
    </source>
</evidence>
<reference evidence="2" key="1">
    <citation type="submission" date="2016-02" db="EMBL/GenBank/DDBJ databases">
        <title>Draft genome sequence of Microdochium bolleyi, a fungal endophyte of beachgrass.</title>
        <authorList>
            <consortium name="DOE Joint Genome Institute"/>
            <person name="David A.S."/>
            <person name="May G."/>
            <person name="Haridas S."/>
            <person name="Lim J."/>
            <person name="Wang M."/>
            <person name="Labutti K."/>
            <person name="Lipzen A."/>
            <person name="Barry K."/>
            <person name="Grigoriev I.V."/>
        </authorList>
    </citation>
    <scope>NUCLEOTIDE SEQUENCE [LARGE SCALE GENOMIC DNA]</scope>
    <source>
        <strain evidence="2">J235TASD1</strain>
    </source>
</reference>
<evidence type="ECO:0000313" key="1">
    <source>
        <dbReference type="EMBL" id="KXJ95522.1"/>
    </source>
</evidence>
<dbReference type="EMBL" id="KQ964246">
    <property type="protein sequence ID" value="KXJ95522.1"/>
    <property type="molecule type" value="Genomic_DNA"/>
</dbReference>
<dbReference type="InParanoid" id="A0A136JEE6"/>
<dbReference type="Proteomes" id="UP000070501">
    <property type="component" value="Unassembled WGS sequence"/>
</dbReference>
<gene>
    <name evidence="1" type="ORF">Micbo1qcDRAFT_171880</name>
</gene>
<dbReference type="AlphaFoldDB" id="A0A136JEE6"/>
<protein>
    <submittedName>
        <fullName evidence="1">Uncharacterized protein</fullName>
    </submittedName>
</protein>
<keyword evidence="2" id="KW-1185">Reference proteome</keyword>